<keyword evidence="10" id="KW-1185">Reference proteome</keyword>
<dbReference type="InterPro" id="IPR001680">
    <property type="entry name" value="WD40_rpt"/>
</dbReference>
<dbReference type="InterPro" id="IPR019775">
    <property type="entry name" value="WD40_repeat_CS"/>
</dbReference>
<comment type="caution">
    <text evidence="9">The sequence shown here is derived from an EMBL/GenBank/DDBJ whole genome shotgun (WGS) entry which is preliminary data.</text>
</comment>
<evidence type="ECO:0000313" key="10">
    <source>
        <dbReference type="Proteomes" id="UP001529510"/>
    </source>
</evidence>
<evidence type="ECO:0000313" key="9">
    <source>
        <dbReference type="EMBL" id="KAL0155190.1"/>
    </source>
</evidence>
<gene>
    <name evidence="9" type="ORF">M9458_049453</name>
</gene>
<evidence type="ECO:0000256" key="4">
    <source>
        <dbReference type="ARBA" id="ARBA00022737"/>
    </source>
</evidence>
<comment type="subcellular location">
    <subcellularLocation>
        <location evidence="1">Cytoplasm</location>
        <location evidence="1">Cytoskeleton</location>
        <location evidence="1">Microtubule organizing center</location>
        <location evidence="1">Centrosome</location>
        <location evidence="1">Centriole</location>
    </subcellularLocation>
</comment>
<sequence>HTASVRSVQLVTASDDKSVKVWGVERKKFLYSLNRHTNWVRCARFSPDGRLVASCGDDRTVRLWDTSSRQCINIFTDYGG</sequence>
<reference evidence="9 10" key="1">
    <citation type="submission" date="2024-05" db="EMBL/GenBank/DDBJ databases">
        <title>Genome sequencing and assembly of Indian major carp, Cirrhinus mrigala (Hamilton, 1822).</title>
        <authorList>
            <person name="Mohindra V."/>
            <person name="Chowdhury L.M."/>
            <person name="Lal K."/>
            <person name="Jena J.K."/>
        </authorList>
    </citation>
    <scope>NUCLEOTIDE SEQUENCE [LARGE SCALE GENOMIC DNA]</scope>
    <source>
        <strain evidence="9">CM1030</strain>
        <tissue evidence="9">Blood</tissue>
    </source>
</reference>
<evidence type="ECO:0000256" key="7">
    <source>
        <dbReference type="ARBA" id="ARBA00039724"/>
    </source>
</evidence>
<dbReference type="SMART" id="SM00320">
    <property type="entry name" value="WD40"/>
    <property type="match status" value="1"/>
</dbReference>
<evidence type="ECO:0000256" key="5">
    <source>
        <dbReference type="ARBA" id="ARBA00023054"/>
    </source>
</evidence>
<keyword evidence="3 8" id="KW-0853">WD repeat</keyword>
<feature type="repeat" description="WD" evidence="8">
    <location>
        <begin position="33"/>
        <end position="74"/>
    </location>
</feature>
<feature type="non-terminal residue" evidence="9">
    <location>
        <position position="80"/>
    </location>
</feature>
<feature type="non-terminal residue" evidence="9">
    <location>
        <position position="1"/>
    </location>
</feature>
<dbReference type="Pfam" id="PF00400">
    <property type="entry name" value="WD40"/>
    <property type="match status" value="2"/>
</dbReference>
<dbReference type="EMBL" id="JAMKFB020000025">
    <property type="protein sequence ID" value="KAL0155190.1"/>
    <property type="molecule type" value="Genomic_DNA"/>
</dbReference>
<keyword evidence="2" id="KW-0963">Cytoplasm</keyword>
<evidence type="ECO:0000256" key="2">
    <source>
        <dbReference type="ARBA" id="ARBA00022490"/>
    </source>
</evidence>
<dbReference type="Gene3D" id="2.130.10.10">
    <property type="entry name" value="YVTN repeat-like/Quinoprotein amine dehydrogenase"/>
    <property type="match status" value="1"/>
</dbReference>
<evidence type="ECO:0000256" key="6">
    <source>
        <dbReference type="ARBA" id="ARBA00023212"/>
    </source>
</evidence>
<name>A0ABD0N1N8_CIRMR</name>
<dbReference type="InterPro" id="IPR036322">
    <property type="entry name" value="WD40_repeat_dom_sf"/>
</dbReference>
<keyword evidence="6" id="KW-0206">Cytoskeleton</keyword>
<dbReference type="Proteomes" id="UP001529510">
    <property type="component" value="Unassembled WGS sequence"/>
</dbReference>
<accession>A0ABD0N1N8</accession>
<organism evidence="9 10">
    <name type="scientific">Cirrhinus mrigala</name>
    <name type="common">Mrigala</name>
    <dbReference type="NCBI Taxonomy" id="683832"/>
    <lineage>
        <taxon>Eukaryota</taxon>
        <taxon>Metazoa</taxon>
        <taxon>Chordata</taxon>
        <taxon>Craniata</taxon>
        <taxon>Vertebrata</taxon>
        <taxon>Euteleostomi</taxon>
        <taxon>Actinopterygii</taxon>
        <taxon>Neopterygii</taxon>
        <taxon>Teleostei</taxon>
        <taxon>Ostariophysi</taxon>
        <taxon>Cypriniformes</taxon>
        <taxon>Cyprinidae</taxon>
        <taxon>Labeoninae</taxon>
        <taxon>Labeonini</taxon>
        <taxon>Cirrhinus</taxon>
    </lineage>
</organism>
<dbReference type="InterPro" id="IPR050505">
    <property type="entry name" value="WDR55/POC1"/>
</dbReference>
<dbReference type="SUPFAM" id="SSF50978">
    <property type="entry name" value="WD40 repeat-like"/>
    <property type="match status" value="1"/>
</dbReference>
<evidence type="ECO:0000256" key="3">
    <source>
        <dbReference type="ARBA" id="ARBA00022574"/>
    </source>
</evidence>
<dbReference type="PROSITE" id="PS00678">
    <property type="entry name" value="WD_REPEATS_1"/>
    <property type="match status" value="1"/>
</dbReference>
<protein>
    <recommendedName>
        <fullName evidence="7">POC1 centriolar protein homolog B</fullName>
    </recommendedName>
</protein>
<dbReference type="PANTHER" id="PTHR44019:SF1">
    <property type="entry name" value="POC1 CENTRIOLAR PROTEIN HOMOLOG B"/>
    <property type="match status" value="1"/>
</dbReference>
<dbReference type="PROSITE" id="PS50294">
    <property type="entry name" value="WD_REPEATS_REGION"/>
    <property type="match status" value="1"/>
</dbReference>
<dbReference type="GO" id="GO:0005814">
    <property type="term" value="C:centriole"/>
    <property type="evidence" value="ECO:0007669"/>
    <property type="project" value="UniProtKB-SubCell"/>
</dbReference>
<dbReference type="PROSITE" id="PS50082">
    <property type="entry name" value="WD_REPEATS_2"/>
    <property type="match status" value="2"/>
</dbReference>
<feature type="repeat" description="WD" evidence="8">
    <location>
        <begin position="10"/>
        <end position="32"/>
    </location>
</feature>
<evidence type="ECO:0000256" key="8">
    <source>
        <dbReference type="PROSITE-ProRule" id="PRU00221"/>
    </source>
</evidence>
<evidence type="ECO:0000256" key="1">
    <source>
        <dbReference type="ARBA" id="ARBA00004114"/>
    </source>
</evidence>
<keyword evidence="4" id="KW-0677">Repeat</keyword>
<dbReference type="AlphaFoldDB" id="A0ABD0N1N8"/>
<dbReference type="PANTHER" id="PTHR44019">
    <property type="entry name" value="WD REPEAT-CONTAINING PROTEIN 55"/>
    <property type="match status" value="1"/>
</dbReference>
<proteinExistence type="predicted"/>
<dbReference type="InterPro" id="IPR015943">
    <property type="entry name" value="WD40/YVTN_repeat-like_dom_sf"/>
</dbReference>
<keyword evidence="5" id="KW-0175">Coiled coil</keyword>